<dbReference type="InterPro" id="IPR051909">
    <property type="entry name" value="MFP_Cation_Efflux"/>
</dbReference>
<organism evidence="3 4">
    <name type="scientific">Algoriphagus confluentis</name>
    <dbReference type="NCBI Taxonomy" id="1697556"/>
    <lineage>
        <taxon>Bacteria</taxon>
        <taxon>Pseudomonadati</taxon>
        <taxon>Bacteroidota</taxon>
        <taxon>Cytophagia</taxon>
        <taxon>Cytophagales</taxon>
        <taxon>Cyclobacteriaceae</taxon>
        <taxon>Algoriphagus</taxon>
    </lineage>
</organism>
<dbReference type="Gene3D" id="2.40.420.20">
    <property type="match status" value="1"/>
</dbReference>
<gene>
    <name evidence="3" type="ORF">Aconfl_35590</name>
</gene>
<evidence type="ECO:0008006" key="5">
    <source>
        <dbReference type="Google" id="ProtNLM"/>
    </source>
</evidence>
<comment type="caution">
    <text evidence="3">The sequence shown here is derived from an EMBL/GenBank/DDBJ whole genome shotgun (WGS) entry which is preliminary data.</text>
</comment>
<evidence type="ECO:0000256" key="2">
    <source>
        <dbReference type="ARBA" id="ARBA00022448"/>
    </source>
</evidence>
<dbReference type="InterPro" id="IPR006143">
    <property type="entry name" value="RND_pump_MFP"/>
</dbReference>
<dbReference type="EMBL" id="BTPD01000013">
    <property type="protein sequence ID" value="GMQ30916.1"/>
    <property type="molecule type" value="Genomic_DNA"/>
</dbReference>
<evidence type="ECO:0000256" key="1">
    <source>
        <dbReference type="ARBA" id="ARBA00009477"/>
    </source>
</evidence>
<dbReference type="NCBIfam" id="TIGR01730">
    <property type="entry name" value="RND_mfp"/>
    <property type="match status" value="1"/>
</dbReference>
<evidence type="ECO:0000313" key="4">
    <source>
        <dbReference type="Proteomes" id="UP001338309"/>
    </source>
</evidence>
<evidence type="ECO:0000313" key="3">
    <source>
        <dbReference type="EMBL" id="GMQ30916.1"/>
    </source>
</evidence>
<dbReference type="Gene3D" id="2.40.50.100">
    <property type="match status" value="1"/>
</dbReference>
<dbReference type="PANTHER" id="PTHR30097:SF4">
    <property type="entry name" value="SLR6042 PROTEIN"/>
    <property type="match status" value="1"/>
</dbReference>
<dbReference type="RefSeq" id="WP_338225621.1">
    <property type="nucleotide sequence ID" value="NZ_BTPD01000013.1"/>
</dbReference>
<reference evidence="3 4" key="1">
    <citation type="submission" date="2023-08" db="EMBL/GenBank/DDBJ databases">
        <title>Draft genome sequence of Algoriphagus confluentis.</title>
        <authorList>
            <person name="Takatani N."/>
            <person name="Hosokawa M."/>
            <person name="Sawabe T."/>
        </authorList>
    </citation>
    <scope>NUCLEOTIDE SEQUENCE [LARGE SCALE GENOMIC DNA]</scope>
    <source>
        <strain evidence="3 4">NBRC 111222</strain>
    </source>
</reference>
<keyword evidence="4" id="KW-1185">Reference proteome</keyword>
<dbReference type="Proteomes" id="UP001338309">
    <property type="component" value="Unassembled WGS sequence"/>
</dbReference>
<keyword evidence="2" id="KW-0813">Transport</keyword>
<dbReference type="PROSITE" id="PS51257">
    <property type="entry name" value="PROKAR_LIPOPROTEIN"/>
    <property type="match status" value="1"/>
</dbReference>
<protein>
    <recommendedName>
        <fullName evidence="5">Efflux RND transporter periplasmic adaptor subunit</fullName>
    </recommendedName>
</protein>
<accession>A0ABQ6PTF0</accession>
<dbReference type="PANTHER" id="PTHR30097">
    <property type="entry name" value="CATION EFFLUX SYSTEM PROTEIN CUSB"/>
    <property type="match status" value="1"/>
</dbReference>
<proteinExistence type="inferred from homology"/>
<comment type="similarity">
    <text evidence="1">Belongs to the membrane fusion protein (MFP) (TC 8.A.1) family.</text>
</comment>
<dbReference type="SUPFAM" id="SSF111369">
    <property type="entry name" value="HlyD-like secretion proteins"/>
    <property type="match status" value="1"/>
</dbReference>
<sequence length="385" mass="42824">MKSLPITPRFFLLQALGVSMLFSCGEKESSQEEGIQVTEVKESKELIFLSNTQFSTMEMEWGSIKTGDFSSQLTVQGTVKIPVEGMQEISAYFGGHVSDLTLIEGQAVRQGQVLFNLENPDFVRLQQDYLETSSQLDYLKAEYERQKTLFAEQISAQKNLLKAEADFRGALAKSQGLKKQLSLIRISADQLTPETIRSKVPVVSPINGFVEEVHVVPGQFLPASGKAISLLNKDHLHIELVLFEKDAASVYIGQKLVFSLPDQTDQVYEAEIHVVGQTVNEQRQINVHADLVDESLGKNLIPGMFVQARINLETENGWSLPEEAITEVDGKYFILIQKSKTEEGYELEQIEVNPGAPNQGMISIQPVEGMTPETKILVKGGFNLM</sequence>
<dbReference type="Gene3D" id="1.10.287.470">
    <property type="entry name" value="Helix hairpin bin"/>
    <property type="match status" value="1"/>
</dbReference>
<name>A0ABQ6PTF0_9BACT</name>